<keyword evidence="5" id="KW-0571">Peptide transport</keyword>
<evidence type="ECO:0000256" key="7">
    <source>
        <dbReference type="ARBA" id="ARBA00023288"/>
    </source>
</evidence>
<dbReference type="Gene3D" id="3.40.190.10">
    <property type="entry name" value="Periplasmic binding protein-like II"/>
    <property type="match status" value="1"/>
</dbReference>
<dbReference type="InterPro" id="IPR023765">
    <property type="entry name" value="SBP_5_CS"/>
</dbReference>
<comment type="caution">
    <text evidence="10">The sequence shown here is derived from an EMBL/GenBank/DDBJ whole genome shotgun (WGS) entry which is preliminary data.</text>
</comment>
<keyword evidence="7" id="KW-0449">Lipoprotein</keyword>
<dbReference type="PIRSF" id="PIRSF002741">
    <property type="entry name" value="MppA"/>
    <property type="match status" value="1"/>
</dbReference>
<dbReference type="AlphaFoldDB" id="A0A2A8U5J3"/>
<protein>
    <submittedName>
        <fullName evidence="10">Peptide ABC transporter substrate-binding protein</fullName>
    </submittedName>
</protein>
<dbReference type="Gene3D" id="3.90.76.10">
    <property type="entry name" value="Dipeptide-binding Protein, Domain 1"/>
    <property type="match status" value="1"/>
</dbReference>
<dbReference type="Pfam" id="PF00496">
    <property type="entry name" value="SBP_bac_5"/>
    <property type="match status" value="1"/>
</dbReference>
<evidence type="ECO:0000313" key="11">
    <source>
        <dbReference type="Proteomes" id="UP000221438"/>
    </source>
</evidence>
<evidence type="ECO:0000256" key="6">
    <source>
        <dbReference type="ARBA" id="ARBA00023139"/>
    </source>
</evidence>
<dbReference type="PANTHER" id="PTHR30290">
    <property type="entry name" value="PERIPLASMIC BINDING COMPONENT OF ABC TRANSPORTER"/>
    <property type="match status" value="1"/>
</dbReference>
<dbReference type="FunFam" id="3.10.105.10:FF:000001">
    <property type="entry name" value="Oligopeptide ABC transporter, oligopeptide-binding protein"/>
    <property type="match status" value="1"/>
</dbReference>
<dbReference type="CDD" id="cd08504">
    <property type="entry name" value="PBP2_OppA"/>
    <property type="match status" value="1"/>
</dbReference>
<accession>A0A2A8U5J3</accession>
<evidence type="ECO:0000259" key="9">
    <source>
        <dbReference type="Pfam" id="PF00496"/>
    </source>
</evidence>
<keyword evidence="3" id="KW-0813">Transport</keyword>
<dbReference type="InterPro" id="IPR039424">
    <property type="entry name" value="SBP_5"/>
</dbReference>
<evidence type="ECO:0000256" key="5">
    <source>
        <dbReference type="ARBA" id="ARBA00022856"/>
    </source>
</evidence>
<dbReference type="InterPro" id="IPR030678">
    <property type="entry name" value="Peptide/Ni-bd"/>
</dbReference>
<organism evidence="10 11">
    <name type="scientific">Bacillus cereus</name>
    <dbReference type="NCBI Taxonomy" id="1396"/>
    <lineage>
        <taxon>Bacteria</taxon>
        <taxon>Bacillati</taxon>
        <taxon>Bacillota</taxon>
        <taxon>Bacilli</taxon>
        <taxon>Bacillales</taxon>
        <taxon>Bacillaceae</taxon>
        <taxon>Bacillus</taxon>
        <taxon>Bacillus cereus group</taxon>
    </lineage>
</organism>
<dbReference type="GO" id="GO:0030288">
    <property type="term" value="C:outer membrane-bounded periplasmic space"/>
    <property type="evidence" value="ECO:0007669"/>
    <property type="project" value="UniProtKB-ARBA"/>
</dbReference>
<dbReference type="PANTHER" id="PTHR30290:SF79">
    <property type="entry name" value="DIPEPTIDE-BINDING PROTEIN DPPE"/>
    <property type="match status" value="1"/>
</dbReference>
<evidence type="ECO:0000256" key="3">
    <source>
        <dbReference type="ARBA" id="ARBA00022448"/>
    </source>
</evidence>
<keyword evidence="6" id="KW-0564">Palmitate</keyword>
<dbReference type="FunFam" id="3.90.76.10:FF:000001">
    <property type="entry name" value="Oligopeptide ABC transporter substrate-binding protein"/>
    <property type="match status" value="1"/>
</dbReference>
<dbReference type="GO" id="GO:0043190">
    <property type="term" value="C:ATP-binding cassette (ABC) transporter complex"/>
    <property type="evidence" value="ECO:0007669"/>
    <property type="project" value="InterPro"/>
</dbReference>
<keyword evidence="5" id="KW-0653">Protein transport</keyword>
<proteinExistence type="inferred from homology"/>
<comment type="subcellular location">
    <subcellularLocation>
        <location evidence="1">Cell membrane</location>
        <topology evidence="1">Lipid-anchor</topology>
    </subcellularLocation>
</comment>
<evidence type="ECO:0000256" key="4">
    <source>
        <dbReference type="ARBA" id="ARBA00022729"/>
    </source>
</evidence>
<feature type="domain" description="Solute-binding protein family 5" evidence="9">
    <location>
        <begin position="78"/>
        <end position="457"/>
    </location>
</feature>
<dbReference type="Gene3D" id="3.10.105.10">
    <property type="entry name" value="Dipeptide-binding Protein, Domain 3"/>
    <property type="match status" value="1"/>
</dbReference>
<evidence type="ECO:0000256" key="2">
    <source>
        <dbReference type="ARBA" id="ARBA00005695"/>
    </source>
</evidence>
<dbReference type="Proteomes" id="UP000221438">
    <property type="component" value="Unassembled WGS sequence"/>
</dbReference>
<gene>
    <name evidence="10" type="ORF">COA08_12075</name>
</gene>
<dbReference type="GO" id="GO:1904680">
    <property type="term" value="F:peptide transmembrane transporter activity"/>
    <property type="evidence" value="ECO:0007669"/>
    <property type="project" value="TreeGrafter"/>
</dbReference>
<reference evidence="10 11" key="1">
    <citation type="submission" date="2017-09" db="EMBL/GenBank/DDBJ databases">
        <title>Large-scale bioinformatics analysis of Bacillus genomes uncovers conserved roles of natural products in bacterial physiology.</title>
        <authorList>
            <consortium name="Agbiome Team Llc"/>
            <person name="Bleich R.M."/>
            <person name="Grubbs K.J."/>
            <person name="Santa Maria K.C."/>
            <person name="Allen S.E."/>
            <person name="Farag S."/>
            <person name="Shank E.A."/>
            <person name="Bowers A."/>
        </authorList>
    </citation>
    <scope>NUCLEOTIDE SEQUENCE [LARGE SCALE GENOMIC DNA]</scope>
    <source>
        <strain evidence="10 11">AFS046104</strain>
    </source>
</reference>
<comment type="similarity">
    <text evidence="2">Belongs to the bacterial solute-binding protein 5 family.</text>
</comment>
<dbReference type="EMBL" id="NUJQ01000010">
    <property type="protein sequence ID" value="PGQ09285.1"/>
    <property type="molecule type" value="Genomic_DNA"/>
</dbReference>
<evidence type="ECO:0000256" key="8">
    <source>
        <dbReference type="SAM" id="SignalP"/>
    </source>
</evidence>
<name>A0A2A8U5J3_BACCE</name>
<evidence type="ECO:0000256" key="1">
    <source>
        <dbReference type="ARBA" id="ARBA00004193"/>
    </source>
</evidence>
<evidence type="ECO:0000313" key="10">
    <source>
        <dbReference type="EMBL" id="PGQ09285.1"/>
    </source>
</evidence>
<keyword evidence="4 8" id="KW-0732">Signal</keyword>
<dbReference type="PROSITE" id="PS01040">
    <property type="entry name" value="SBP_BACTERIAL_5"/>
    <property type="match status" value="1"/>
</dbReference>
<dbReference type="PROSITE" id="PS51257">
    <property type="entry name" value="PROKAR_LIPOPROTEIN"/>
    <property type="match status" value="1"/>
</dbReference>
<feature type="chain" id="PRO_5038925323" evidence="8">
    <location>
        <begin position="22"/>
        <end position="536"/>
    </location>
</feature>
<sequence length="536" mass="60939">MKKFLLFVIMTVLAITSVACGKKETQKASAGKGEGDRLVTNISSDPYTLDSAIATDTTSRYVIGNLFSSLYTEDNNGKIHNELADKEEVNADGTEYTIHLKKDIKWSDGSPVTANDFEFAWKRLLNPKTGSMNATEMYFIKGAEAYNTGKGEEGQVGIQVVNPQTLKVTLEYPVASFKQKLASSLFIPLSKKSIDDNNKLKTDPKELITNGPFTLKEWKHNQAITVQKNKEYYDKKVTLKEIEFRIIPDSKTAYQLFKSKELDLLSGLPQEMIEKEKENKEYKRVAGFSSYIYSFNVEKEPFTNAKVRKAFSLAVDRKFIVEKLYKNNAQAAYAFVPEGAKTQGGRDFRKEKGDYVKFDPVEAKKLLEEGMKEQGWSTLPEVTLKFTTDTQHKKVAEAMQEMFKKNLGVDIKLENKEWKSYIDTYKQSDFQLAYMGWGGSNLDPSARLELYAGDGPSNYAKWYNKEFDNLINQAKTEQDENKRFDILHKAEDIMFDETPLIPIIFPSASYLQKPSVSGVQFIIGSSPELRYVKIKK</sequence>
<dbReference type="GO" id="GO:0015833">
    <property type="term" value="P:peptide transport"/>
    <property type="evidence" value="ECO:0007669"/>
    <property type="project" value="UniProtKB-KW"/>
</dbReference>
<dbReference type="SUPFAM" id="SSF53850">
    <property type="entry name" value="Periplasmic binding protein-like II"/>
    <property type="match status" value="1"/>
</dbReference>
<dbReference type="RefSeq" id="WP_097831189.1">
    <property type="nucleotide sequence ID" value="NZ_CP089518.1"/>
</dbReference>
<dbReference type="InterPro" id="IPR000914">
    <property type="entry name" value="SBP_5_dom"/>
</dbReference>
<feature type="signal peptide" evidence="8">
    <location>
        <begin position="1"/>
        <end position="21"/>
    </location>
</feature>